<feature type="compositionally biased region" description="Low complexity" evidence="4">
    <location>
        <begin position="640"/>
        <end position="651"/>
    </location>
</feature>
<dbReference type="SUPFAM" id="SSF53098">
    <property type="entry name" value="Ribonuclease H-like"/>
    <property type="match status" value="1"/>
</dbReference>
<reference evidence="6" key="1">
    <citation type="submission" date="2023-06" db="EMBL/GenBank/DDBJ databases">
        <authorList>
            <person name="Delattre M."/>
        </authorList>
    </citation>
    <scope>NUCLEOTIDE SEQUENCE</scope>
    <source>
        <strain evidence="6">AF72</strain>
    </source>
</reference>
<evidence type="ECO:0000259" key="5">
    <source>
        <dbReference type="SMART" id="SM00479"/>
    </source>
</evidence>
<name>A0AA36CBN4_9BILA</name>
<keyword evidence="1" id="KW-0540">Nuclease</keyword>
<evidence type="ECO:0000256" key="2">
    <source>
        <dbReference type="ARBA" id="ARBA00022801"/>
    </source>
</evidence>
<dbReference type="GO" id="GO:0000175">
    <property type="term" value="F:3'-5'-RNA exonuclease activity"/>
    <property type="evidence" value="ECO:0007669"/>
    <property type="project" value="InterPro"/>
</dbReference>
<dbReference type="InterPro" id="IPR047201">
    <property type="entry name" value="ERI-1_3'hExo-like"/>
</dbReference>
<feature type="compositionally biased region" description="Pro residues" evidence="4">
    <location>
        <begin position="541"/>
        <end position="558"/>
    </location>
</feature>
<comment type="caution">
    <text evidence="6">The sequence shown here is derived from an EMBL/GenBank/DDBJ whole genome shotgun (WGS) entry which is preliminary data.</text>
</comment>
<dbReference type="CDD" id="cd06133">
    <property type="entry name" value="ERI-1_3'hExo_like"/>
    <property type="match status" value="1"/>
</dbReference>
<accession>A0AA36CBN4</accession>
<feature type="compositionally biased region" description="Low complexity" evidence="4">
    <location>
        <begin position="668"/>
        <end position="679"/>
    </location>
</feature>
<dbReference type="PANTHER" id="PTHR23044:SF61">
    <property type="entry name" value="3'-5' EXORIBONUCLEASE 1-RELATED"/>
    <property type="match status" value="1"/>
</dbReference>
<dbReference type="Proteomes" id="UP001177023">
    <property type="component" value="Unassembled WGS sequence"/>
</dbReference>
<keyword evidence="7" id="KW-1185">Reference proteome</keyword>
<feature type="domain" description="Exonuclease" evidence="5">
    <location>
        <begin position="176"/>
        <end position="375"/>
    </location>
</feature>
<evidence type="ECO:0000256" key="3">
    <source>
        <dbReference type="ARBA" id="ARBA00022839"/>
    </source>
</evidence>
<dbReference type="AlphaFoldDB" id="A0AA36CBN4"/>
<keyword evidence="3" id="KW-0269">Exonuclease</keyword>
<evidence type="ECO:0000256" key="4">
    <source>
        <dbReference type="SAM" id="MobiDB-lite"/>
    </source>
</evidence>
<feature type="region of interest" description="Disordered" evidence="4">
    <location>
        <begin position="475"/>
        <end position="505"/>
    </location>
</feature>
<dbReference type="PANTHER" id="PTHR23044">
    <property type="entry name" value="3'-5' EXONUCLEASE ERI1-RELATED"/>
    <property type="match status" value="1"/>
</dbReference>
<protein>
    <recommendedName>
        <fullName evidence="5">Exonuclease domain-containing protein</fullName>
    </recommendedName>
</protein>
<organism evidence="6 7">
    <name type="scientific">Mesorhabditis spiculigera</name>
    <dbReference type="NCBI Taxonomy" id="96644"/>
    <lineage>
        <taxon>Eukaryota</taxon>
        <taxon>Metazoa</taxon>
        <taxon>Ecdysozoa</taxon>
        <taxon>Nematoda</taxon>
        <taxon>Chromadorea</taxon>
        <taxon>Rhabditida</taxon>
        <taxon>Rhabditina</taxon>
        <taxon>Rhabditomorpha</taxon>
        <taxon>Rhabditoidea</taxon>
        <taxon>Rhabditidae</taxon>
        <taxon>Mesorhabditinae</taxon>
        <taxon>Mesorhabditis</taxon>
    </lineage>
</organism>
<dbReference type="GO" id="GO:0003676">
    <property type="term" value="F:nucleic acid binding"/>
    <property type="evidence" value="ECO:0007669"/>
    <property type="project" value="InterPro"/>
</dbReference>
<dbReference type="InterPro" id="IPR051274">
    <property type="entry name" value="3-5_Exoribonuclease"/>
</dbReference>
<feature type="non-terminal residue" evidence="6">
    <location>
        <position position="1"/>
    </location>
</feature>
<gene>
    <name evidence="6" type="ORF">MSPICULIGERA_LOCUS3766</name>
</gene>
<dbReference type="EMBL" id="CATQJA010000968">
    <property type="protein sequence ID" value="CAJ0565108.1"/>
    <property type="molecule type" value="Genomic_DNA"/>
</dbReference>
<dbReference type="InterPro" id="IPR036397">
    <property type="entry name" value="RNaseH_sf"/>
</dbReference>
<sequence>MHSHHRRDVGQTVNLQNYDLGALMRRDKRELYMEGKTHRRTTIVPEMIAALDREAQERRHRLRRTISTDFVRRENIGQNAASEWESSATEIHALEREQYQPGVTPDLIRRVMQQFDTLTFDQMRDIAARGSLETPTSKSEARKLLLEAFRPEYAKLRLAAENSLPEDRRTAFHFDYLVVVDLECTTRRENVAAYPHEIIELPGVLINVRRRQVVSEFQTFVRPRENPILDPFCTELTGITQRQVDRAPFFPEALARFMEWLNDHGLKYRPGRPAPRFAFVTDSACDFAKFLQFQCILLDIEMPFMFRSFINIKKYFCTKVTKLDRKNPDAYGNKTSIEKMLQHYGIRPIGRSHSGLDDARNIARLTLRMLEEKNIVLRINQTLRPREDAKPKAYELVDTSLWDLPLALTFVSREDFLGEAYLDCDEYYKRLDAEEEPQRAIGRRETWEEGMEVLEQCTVWDPEQGRLNLQFHRSTSEPVPLPLPRTQSYTGRMNGCRGMQQDPNTQRRGCYTITYQHNSRPAPAGYHQNREMRRHEEHNGPYPPDPRPQLPPPRPPIPHQHHAHHHPMQPAYEEEIDGTFPGFHPAFSDDYDRPQGPPNSGPRPQYRGAAPRPPMGRIRPAFSRPNFHESDPWQRHLPNQQRVPPVRPVSSADQETEEQRIWRQFGATRRSSTSTDRRH</sequence>
<evidence type="ECO:0000313" key="7">
    <source>
        <dbReference type="Proteomes" id="UP001177023"/>
    </source>
</evidence>
<dbReference type="Pfam" id="PF00929">
    <property type="entry name" value="RNase_T"/>
    <property type="match status" value="1"/>
</dbReference>
<dbReference type="InterPro" id="IPR012337">
    <property type="entry name" value="RNaseH-like_sf"/>
</dbReference>
<keyword evidence="2" id="KW-0378">Hydrolase</keyword>
<feature type="region of interest" description="Disordered" evidence="4">
    <location>
        <begin position="534"/>
        <end position="679"/>
    </location>
</feature>
<proteinExistence type="predicted"/>
<dbReference type="GO" id="GO:0005737">
    <property type="term" value="C:cytoplasm"/>
    <property type="evidence" value="ECO:0007669"/>
    <property type="project" value="TreeGrafter"/>
</dbReference>
<dbReference type="SMART" id="SM00479">
    <property type="entry name" value="EXOIII"/>
    <property type="match status" value="1"/>
</dbReference>
<evidence type="ECO:0000256" key="1">
    <source>
        <dbReference type="ARBA" id="ARBA00022722"/>
    </source>
</evidence>
<dbReference type="Gene3D" id="3.30.420.10">
    <property type="entry name" value="Ribonuclease H-like superfamily/Ribonuclease H"/>
    <property type="match status" value="1"/>
</dbReference>
<dbReference type="InterPro" id="IPR013520">
    <property type="entry name" value="Ribonucl_H"/>
</dbReference>
<evidence type="ECO:0000313" key="6">
    <source>
        <dbReference type="EMBL" id="CAJ0565108.1"/>
    </source>
</evidence>